<dbReference type="InterPro" id="IPR001594">
    <property type="entry name" value="Palmitoyltrfase_DHHC"/>
</dbReference>
<keyword evidence="6 7" id="KW-0012">Acyltransferase</keyword>
<reference evidence="9" key="2">
    <citation type="submission" date="2025-09" db="UniProtKB">
        <authorList>
            <consortium name="Ensembl"/>
        </authorList>
    </citation>
    <scope>IDENTIFICATION</scope>
</reference>
<comment type="subcellular location">
    <subcellularLocation>
        <location evidence="1">Membrane</location>
        <topology evidence="1">Multi-pass membrane protein</topology>
    </subcellularLocation>
</comment>
<dbReference type="Proteomes" id="UP000694422">
    <property type="component" value="Unplaced"/>
</dbReference>
<keyword evidence="5 7" id="KW-0472">Membrane</keyword>
<keyword evidence="10" id="KW-1185">Reference proteome</keyword>
<keyword evidence="2 7" id="KW-0808">Transferase</keyword>
<evidence type="ECO:0000256" key="1">
    <source>
        <dbReference type="ARBA" id="ARBA00004141"/>
    </source>
</evidence>
<proteinExistence type="inferred from homology"/>
<dbReference type="GO" id="GO:0005794">
    <property type="term" value="C:Golgi apparatus"/>
    <property type="evidence" value="ECO:0007669"/>
    <property type="project" value="TreeGrafter"/>
</dbReference>
<dbReference type="Pfam" id="PF01529">
    <property type="entry name" value="DHHC"/>
    <property type="match status" value="1"/>
</dbReference>
<accession>A0A8C9P1C5</accession>
<dbReference type="GO" id="GO:0005783">
    <property type="term" value="C:endoplasmic reticulum"/>
    <property type="evidence" value="ECO:0007669"/>
    <property type="project" value="TreeGrafter"/>
</dbReference>
<evidence type="ECO:0000256" key="3">
    <source>
        <dbReference type="ARBA" id="ARBA00022692"/>
    </source>
</evidence>
<feature type="transmembrane region" description="Helical" evidence="7">
    <location>
        <begin position="168"/>
        <end position="194"/>
    </location>
</feature>
<keyword evidence="4 7" id="KW-1133">Transmembrane helix</keyword>
<dbReference type="PANTHER" id="PTHR22883">
    <property type="entry name" value="ZINC FINGER DHHC DOMAIN CONTAINING PROTEIN"/>
    <property type="match status" value="1"/>
</dbReference>
<organism evidence="9 10">
    <name type="scientific">Spermophilus dauricus</name>
    <name type="common">Daurian ground squirrel</name>
    <dbReference type="NCBI Taxonomy" id="99837"/>
    <lineage>
        <taxon>Eukaryota</taxon>
        <taxon>Metazoa</taxon>
        <taxon>Chordata</taxon>
        <taxon>Craniata</taxon>
        <taxon>Vertebrata</taxon>
        <taxon>Euteleostomi</taxon>
        <taxon>Mammalia</taxon>
        <taxon>Eutheria</taxon>
        <taxon>Euarchontoglires</taxon>
        <taxon>Glires</taxon>
        <taxon>Rodentia</taxon>
        <taxon>Sciuromorpha</taxon>
        <taxon>Sciuridae</taxon>
        <taxon>Xerinae</taxon>
        <taxon>Marmotini</taxon>
        <taxon>Spermophilus</taxon>
    </lineage>
</organism>
<comment type="domain">
    <text evidence="7">The DHHC domain is required for palmitoyltransferase activity.</text>
</comment>
<evidence type="ECO:0000313" key="9">
    <source>
        <dbReference type="Ensembl" id="ENSSDAP00000001781.1"/>
    </source>
</evidence>
<sequence>MKLMGICCKSQRQVIPENLGSSVKTPPHHLSRVNGWSPPLHFFQVVCWAIFLVMCVTSFGIFIPFLPLDWKLAAYAVMGAVFLFHMLVHLIAVTIDPAEVNVRLKSYAQPVPTFDRSKHAHVIQNQYCHLCEVTVSEKAKHCSSCNKCVSGFDHHCKWLNNCVGSRNYWFFFTSVASALCGLFCLMVLLLYVVIQNFVNPTKLRMDPLYKDVRSSNHWLLFLPLCPVQVKTPVVIFILTVALLLGSTSFVLLGHLLVFHLYLMAKHLSTFEYMMQARFQQNQVPTRREGLTLLKEKGRPKVGLPGGTPPRAEQTQVCCVARPSGRAPLPTSRLVSV</sequence>
<evidence type="ECO:0000256" key="7">
    <source>
        <dbReference type="RuleBase" id="RU079119"/>
    </source>
</evidence>
<evidence type="ECO:0000256" key="5">
    <source>
        <dbReference type="ARBA" id="ARBA00023136"/>
    </source>
</evidence>
<dbReference type="Ensembl" id="ENSSDAT00000002060.1">
    <property type="protein sequence ID" value="ENSSDAP00000001781.1"/>
    <property type="gene ID" value="ENSSDAG00000001738.1"/>
</dbReference>
<comment type="similarity">
    <text evidence="7">Belongs to the DHHC palmitoyltransferase family.</text>
</comment>
<dbReference type="GO" id="GO:0019706">
    <property type="term" value="F:protein-cysteine S-palmitoyltransferase activity"/>
    <property type="evidence" value="ECO:0007669"/>
    <property type="project" value="UniProtKB-EC"/>
</dbReference>
<dbReference type="GO" id="GO:0006612">
    <property type="term" value="P:protein targeting to membrane"/>
    <property type="evidence" value="ECO:0007669"/>
    <property type="project" value="TreeGrafter"/>
</dbReference>
<evidence type="ECO:0000256" key="4">
    <source>
        <dbReference type="ARBA" id="ARBA00022989"/>
    </source>
</evidence>
<feature type="domain" description="Palmitoyltransferase DHHC" evidence="8">
    <location>
        <begin position="123"/>
        <end position="275"/>
    </location>
</feature>
<keyword evidence="3 7" id="KW-0812">Transmembrane</keyword>
<dbReference type="GO" id="GO:0016020">
    <property type="term" value="C:membrane"/>
    <property type="evidence" value="ECO:0007669"/>
    <property type="project" value="UniProtKB-SubCell"/>
</dbReference>
<feature type="transmembrane region" description="Helical" evidence="7">
    <location>
        <begin position="233"/>
        <end position="264"/>
    </location>
</feature>
<feature type="transmembrane region" description="Helical" evidence="7">
    <location>
        <begin position="72"/>
        <end position="95"/>
    </location>
</feature>
<feature type="transmembrane region" description="Helical" evidence="7">
    <location>
        <begin position="42"/>
        <end position="66"/>
    </location>
</feature>
<name>A0A8C9P1C5_SPEDA</name>
<comment type="catalytic activity">
    <reaction evidence="7">
        <text>L-cysteinyl-[protein] + hexadecanoyl-CoA = S-hexadecanoyl-L-cysteinyl-[protein] + CoA</text>
        <dbReference type="Rhea" id="RHEA:36683"/>
        <dbReference type="Rhea" id="RHEA-COMP:10131"/>
        <dbReference type="Rhea" id="RHEA-COMP:11032"/>
        <dbReference type="ChEBI" id="CHEBI:29950"/>
        <dbReference type="ChEBI" id="CHEBI:57287"/>
        <dbReference type="ChEBI" id="CHEBI:57379"/>
        <dbReference type="ChEBI" id="CHEBI:74151"/>
        <dbReference type="EC" id="2.3.1.225"/>
    </reaction>
</comment>
<evidence type="ECO:0000256" key="2">
    <source>
        <dbReference type="ARBA" id="ARBA00022679"/>
    </source>
</evidence>
<evidence type="ECO:0000259" key="8">
    <source>
        <dbReference type="Pfam" id="PF01529"/>
    </source>
</evidence>
<evidence type="ECO:0000256" key="6">
    <source>
        <dbReference type="ARBA" id="ARBA00023315"/>
    </source>
</evidence>
<dbReference type="PROSITE" id="PS50216">
    <property type="entry name" value="DHHC"/>
    <property type="match status" value="1"/>
</dbReference>
<evidence type="ECO:0000313" key="10">
    <source>
        <dbReference type="Proteomes" id="UP000694422"/>
    </source>
</evidence>
<dbReference type="EC" id="2.3.1.225" evidence="7"/>
<dbReference type="AlphaFoldDB" id="A0A8C9P1C5"/>
<protein>
    <recommendedName>
        <fullName evidence="7">Palmitoyltransferase</fullName>
        <ecNumber evidence="7">2.3.1.225</ecNumber>
    </recommendedName>
</protein>
<reference evidence="9" key="1">
    <citation type="submission" date="2025-08" db="UniProtKB">
        <authorList>
            <consortium name="Ensembl"/>
        </authorList>
    </citation>
    <scope>IDENTIFICATION</scope>
</reference>
<dbReference type="InterPro" id="IPR039859">
    <property type="entry name" value="PFA4/ZDH16/20/ERF2-like"/>
</dbReference>
<dbReference type="PANTHER" id="PTHR22883:SF22">
    <property type="entry name" value="PALMITOYLTRANSFERASE ZDHHC11-RELATED"/>
    <property type="match status" value="1"/>
</dbReference>